<dbReference type="InterPro" id="IPR006016">
    <property type="entry name" value="UspA"/>
</dbReference>
<dbReference type="Gene3D" id="3.40.50.620">
    <property type="entry name" value="HUPs"/>
    <property type="match status" value="1"/>
</dbReference>
<dbReference type="InterPro" id="IPR006015">
    <property type="entry name" value="Universal_stress_UspA"/>
</dbReference>
<gene>
    <name evidence="3" type="ORF">E1757_02275</name>
</gene>
<sequence length="143" mass="15564">MFRKILLAYDGSETAKNALTKAIELKETFKDAILEAVLVFQIASLVVNDAMVAGTALVQEDLYEAAETVIDEARKRISHLPFTAATLLDGGPPAKVILDYAEEQKFDLIIAGSRGLGTFKELLLGSVSYEIVQHAKIPVMVVK</sequence>
<dbReference type="OrthoDB" id="9777884at2"/>
<comment type="caution">
    <text evidence="3">The sequence shown here is derived from an EMBL/GenBank/DDBJ whole genome shotgun (WGS) entry which is preliminary data.</text>
</comment>
<dbReference type="PANTHER" id="PTHR46268:SF6">
    <property type="entry name" value="UNIVERSAL STRESS PROTEIN UP12"/>
    <property type="match status" value="1"/>
</dbReference>
<comment type="similarity">
    <text evidence="1">Belongs to the universal stress protein A family.</text>
</comment>
<dbReference type="AlphaFoldDB" id="A0A4R5KYY1"/>
<feature type="domain" description="UspA" evidence="2">
    <location>
        <begin position="1"/>
        <end position="143"/>
    </location>
</feature>
<dbReference type="EMBL" id="SMRT01000001">
    <property type="protein sequence ID" value="TDG00479.1"/>
    <property type="molecule type" value="Genomic_DNA"/>
</dbReference>
<evidence type="ECO:0000313" key="4">
    <source>
        <dbReference type="Proteomes" id="UP000295636"/>
    </source>
</evidence>
<dbReference type="CDD" id="cd00293">
    <property type="entry name" value="USP-like"/>
    <property type="match status" value="1"/>
</dbReference>
<keyword evidence="4" id="KW-1185">Reference proteome</keyword>
<dbReference type="PRINTS" id="PR01438">
    <property type="entry name" value="UNVRSLSTRESS"/>
</dbReference>
<evidence type="ECO:0000313" key="3">
    <source>
        <dbReference type="EMBL" id="TDG00479.1"/>
    </source>
</evidence>
<dbReference type="SUPFAM" id="SSF52402">
    <property type="entry name" value="Adenine nucleotide alpha hydrolases-like"/>
    <property type="match status" value="1"/>
</dbReference>
<proteinExistence type="inferred from homology"/>
<dbReference type="Pfam" id="PF00582">
    <property type="entry name" value="Usp"/>
    <property type="match status" value="1"/>
</dbReference>
<dbReference type="Proteomes" id="UP000295636">
    <property type="component" value="Unassembled WGS sequence"/>
</dbReference>
<evidence type="ECO:0000256" key="1">
    <source>
        <dbReference type="ARBA" id="ARBA00008791"/>
    </source>
</evidence>
<dbReference type="PANTHER" id="PTHR46268">
    <property type="entry name" value="STRESS RESPONSE PROTEIN NHAX"/>
    <property type="match status" value="1"/>
</dbReference>
<organism evidence="3 4">
    <name type="scientific">Paenibacillus piri</name>
    <dbReference type="NCBI Taxonomy" id="2547395"/>
    <lineage>
        <taxon>Bacteria</taxon>
        <taxon>Bacillati</taxon>
        <taxon>Bacillota</taxon>
        <taxon>Bacilli</taxon>
        <taxon>Bacillales</taxon>
        <taxon>Paenibacillaceae</taxon>
        <taxon>Paenibacillus</taxon>
    </lineage>
</organism>
<dbReference type="InterPro" id="IPR014729">
    <property type="entry name" value="Rossmann-like_a/b/a_fold"/>
</dbReference>
<accession>A0A4R5KYY1</accession>
<name>A0A4R5KYY1_9BACL</name>
<evidence type="ECO:0000259" key="2">
    <source>
        <dbReference type="Pfam" id="PF00582"/>
    </source>
</evidence>
<protein>
    <submittedName>
        <fullName evidence="3">Universal stress protein</fullName>
    </submittedName>
</protein>
<reference evidence="3 4" key="1">
    <citation type="submission" date="2019-03" db="EMBL/GenBank/DDBJ databases">
        <title>This is whole genome sequence of Paenibacillus sp MS74 strain.</title>
        <authorList>
            <person name="Trinh H.N."/>
        </authorList>
    </citation>
    <scope>NUCLEOTIDE SEQUENCE [LARGE SCALE GENOMIC DNA]</scope>
    <source>
        <strain evidence="3 4">MS74</strain>
    </source>
</reference>
<dbReference type="RefSeq" id="WP_133225188.1">
    <property type="nucleotide sequence ID" value="NZ_SMRT01000001.1"/>
</dbReference>